<evidence type="ECO:0000259" key="10">
    <source>
        <dbReference type="PROSITE" id="PS51805"/>
    </source>
</evidence>
<evidence type="ECO:0000256" key="2">
    <source>
        <dbReference type="ARBA" id="ARBA00022723"/>
    </source>
</evidence>
<keyword evidence="4" id="KW-0862">Zinc</keyword>
<keyword evidence="12" id="KW-1185">Reference proteome</keyword>
<feature type="compositionally biased region" description="Polar residues" evidence="8">
    <location>
        <begin position="297"/>
        <end position="338"/>
    </location>
</feature>
<dbReference type="InterPro" id="IPR013083">
    <property type="entry name" value="Znf_RING/FYVE/PHD"/>
</dbReference>
<dbReference type="InterPro" id="IPR001965">
    <property type="entry name" value="Znf_PHD"/>
</dbReference>
<keyword evidence="2" id="KW-0479">Metal-binding</keyword>
<evidence type="ECO:0000259" key="9">
    <source>
        <dbReference type="PROSITE" id="PS50966"/>
    </source>
</evidence>
<dbReference type="GO" id="GO:0008270">
    <property type="term" value="F:zinc ion binding"/>
    <property type="evidence" value="ECO:0007669"/>
    <property type="project" value="UniProtKB-KW"/>
</dbReference>
<evidence type="ECO:0000256" key="7">
    <source>
        <dbReference type="SAM" id="Coils"/>
    </source>
</evidence>
<feature type="region of interest" description="Disordered" evidence="8">
    <location>
        <begin position="161"/>
        <end position="212"/>
    </location>
</feature>
<feature type="compositionally biased region" description="Polar residues" evidence="8">
    <location>
        <begin position="347"/>
        <end position="357"/>
    </location>
</feature>
<feature type="coiled-coil region" evidence="7">
    <location>
        <begin position="492"/>
        <end position="523"/>
    </location>
</feature>
<accession>A0AAE0R687</accession>
<dbReference type="AlphaFoldDB" id="A0AAE0R687"/>
<dbReference type="PANTHER" id="PTHR12420">
    <property type="entry name" value="PHD FINGER PROTEIN"/>
    <property type="match status" value="1"/>
</dbReference>
<comment type="subcellular location">
    <subcellularLocation>
        <location evidence="1">Nucleus</location>
    </subcellularLocation>
</comment>
<dbReference type="Gene3D" id="3.30.40.10">
    <property type="entry name" value="Zinc/RING finger domain, C3HC4 (zinc finger)"/>
    <property type="match status" value="1"/>
</dbReference>
<comment type="caution">
    <text evidence="11">The sequence shown here is derived from an EMBL/GenBank/DDBJ whole genome shotgun (WGS) entry which is preliminary data.</text>
</comment>
<sequence>MRTEEQSSSSSDLCCILCKRTYETNITGPLSCKQGTTAHQNCLLYASGIYCKNSPSFDDLFGFDVEDVETEARRGRKLRCCSCGKTGATSGCEVKSCKRSFHYPCAHMSGAVLEEDTTNGMFTLYCAKHNPNNSNVDYLCISEGSKNDGVGKEKVVKILRFSSDHESSETNEQDNSPRGSEGSESETPRRSKGRKRTHLSSSSEDETQSLMNMDMAPIESETEDNTPPKKNTDVQVTMQPAFDSEHRSRDRKKHRQGFAVADEDSDFESKYMVKAYRQDNVPFTVIADSGPSVESVAENSSEPFSSAPTSPAGTSLSNVDQSSVSASAALPSYNTSAPNPHVPARPSLNSSPSSTPGESYEGKESVCKDNFVNIERCASQDEPPLQMSLEVKLPGSHKHLHDCPLDLASPGGYCMVNAQISKSVGHVGILGSDAALFWKRCNEVGCTDDIFTDLTRQLSSLAEKVKNQQATQQDYAISLRILEASGRLPEIFKQMEQDFEDQERQLQRKKQALKDAKAVLSRNNLTDVK</sequence>
<keyword evidence="7" id="KW-0175">Coiled coil</keyword>
<feature type="region of interest" description="Disordered" evidence="8">
    <location>
        <begin position="240"/>
        <end position="262"/>
    </location>
</feature>
<dbReference type="GO" id="GO:0005634">
    <property type="term" value="C:nucleus"/>
    <property type="evidence" value="ECO:0007669"/>
    <property type="project" value="UniProtKB-SubCell"/>
</dbReference>
<keyword evidence="5" id="KW-0539">Nucleus</keyword>
<evidence type="ECO:0000256" key="1">
    <source>
        <dbReference type="ARBA" id="ARBA00004123"/>
    </source>
</evidence>
<dbReference type="EMBL" id="JAUCMX010000006">
    <property type="protein sequence ID" value="KAK3543933.1"/>
    <property type="molecule type" value="Genomic_DNA"/>
</dbReference>
<evidence type="ECO:0000256" key="8">
    <source>
        <dbReference type="SAM" id="MobiDB-lite"/>
    </source>
</evidence>
<evidence type="ECO:0000256" key="3">
    <source>
        <dbReference type="ARBA" id="ARBA00022771"/>
    </source>
</evidence>
<dbReference type="InterPro" id="IPR034732">
    <property type="entry name" value="EPHD"/>
</dbReference>
<proteinExistence type="predicted"/>
<evidence type="ECO:0000256" key="4">
    <source>
        <dbReference type="ARBA" id="ARBA00022833"/>
    </source>
</evidence>
<dbReference type="SMART" id="SM00249">
    <property type="entry name" value="PHD"/>
    <property type="match status" value="1"/>
</dbReference>
<dbReference type="InterPro" id="IPR007527">
    <property type="entry name" value="Znf_SWIM"/>
</dbReference>
<name>A0AAE0R687_9TELE</name>
<feature type="domain" description="PHD-type" evidence="10">
    <location>
        <begin position="12"/>
        <end position="130"/>
    </location>
</feature>
<dbReference type="Proteomes" id="UP001274896">
    <property type="component" value="Unassembled WGS sequence"/>
</dbReference>
<evidence type="ECO:0000256" key="6">
    <source>
        <dbReference type="PROSITE-ProRule" id="PRU00325"/>
    </source>
</evidence>
<dbReference type="InterPro" id="IPR051188">
    <property type="entry name" value="PHD-type_Zinc_Finger"/>
</dbReference>
<evidence type="ECO:0000256" key="5">
    <source>
        <dbReference type="ARBA" id="ARBA00023242"/>
    </source>
</evidence>
<evidence type="ECO:0000313" key="11">
    <source>
        <dbReference type="EMBL" id="KAK3543933.1"/>
    </source>
</evidence>
<dbReference type="PROSITE" id="PS50966">
    <property type="entry name" value="ZF_SWIM"/>
    <property type="match status" value="1"/>
</dbReference>
<dbReference type="Pfam" id="PF13771">
    <property type="entry name" value="zf-HC5HC2H"/>
    <property type="match status" value="1"/>
</dbReference>
<reference evidence="11" key="1">
    <citation type="submission" date="2023-06" db="EMBL/GenBank/DDBJ databases">
        <title>Male Hemibagrus guttatus genome.</title>
        <authorList>
            <person name="Bian C."/>
        </authorList>
    </citation>
    <scope>NUCLEOTIDE SEQUENCE</scope>
    <source>
        <strain evidence="11">Male_cb2023</strain>
        <tissue evidence="11">Muscle</tissue>
    </source>
</reference>
<evidence type="ECO:0008006" key="13">
    <source>
        <dbReference type="Google" id="ProtNLM"/>
    </source>
</evidence>
<organism evidence="11 12">
    <name type="scientific">Hemibagrus guttatus</name>
    <dbReference type="NCBI Taxonomy" id="175788"/>
    <lineage>
        <taxon>Eukaryota</taxon>
        <taxon>Metazoa</taxon>
        <taxon>Chordata</taxon>
        <taxon>Craniata</taxon>
        <taxon>Vertebrata</taxon>
        <taxon>Euteleostomi</taxon>
        <taxon>Actinopterygii</taxon>
        <taxon>Neopterygii</taxon>
        <taxon>Teleostei</taxon>
        <taxon>Ostariophysi</taxon>
        <taxon>Siluriformes</taxon>
        <taxon>Bagridae</taxon>
        <taxon>Hemibagrus</taxon>
    </lineage>
</organism>
<gene>
    <name evidence="11" type="ORF">QTP70_031838</name>
</gene>
<dbReference type="PROSITE" id="PS51805">
    <property type="entry name" value="EPHD"/>
    <property type="match status" value="1"/>
</dbReference>
<keyword evidence="3 6" id="KW-0863">Zinc-finger</keyword>
<evidence type="ECO:0000313" key="12">
    <source>
        <dbReference type="Proteomes" id="UP001274896"/>
    </source>
</evidence>
<dbReference type="PANTHER" id="PTHR12420:SF4">
    <property type="entry name" value="PHD FINGER PROTEIN 11"/>
    <property type="match status" value="1"/>
</dbReference>
<feature type="domain" description="SWIM-type" evidence="9">
    <location>
        <begin position="66"/>
        <end position="116"/>
    </location>
</feature>
<feature type="region of interest" description="Disordered" evidence="8">
    <location>
        <begin position="294"/>
        <end position="363"/>
    </location>
</feature>
<protein>
    <recommendedName>
        <fullName evidence="13">PHD finger protein 11</fullName>
    </recommendedName>
</protein>